<reference evidence="1" key="1">
    <citation type="submission" date="2024-04" db="EMBL/GenBank/DDBJ databases">
        <title>Whole genome sequence of Salmonella Infantis pESI phage B1.</title>
        <authorList>
            <person name="Stephen J."/>
            <person name="Lekshmi M."/>
            <person name="Rajendran K."/>
            <person name="Nayak B.B."/>
            <person name="Kumar S.H."/>
        </authorList>
    </citation>
    <scope>NUCLEOTIDE SEQUENCE</scope>
</reference>
<accession>A0AAU7E333</accession>
<protein>
    <submittedName>
        <fullName evidence="1">Uncharacterized protein</fullName>
    </submittedName>
</protein>
<dbReference type="EMBL" id="PP664540">
    <property type="protein sequence ID" value="XBH24332.1"/>
    <property type="molecule type" value="Genomic_DNA"/>
</dbReference>
<evidence type="ECO:0000313" key="1">
    <source>
        <dbReference type="EMBL" id="XBH24332.1"/>
    </source>
</evidence>
<gene>
    <name evidence="1" type="ORF">TLEXVJXA_CDS0547</name>
</gene>
<organism evidence="1">
    <name type="scientific">Salmonella phage pJS4</name>
    <dbReference type="NCBI Taxonomy" id="3141578"/>
    <lineage>
        <taxon>Viruses</taxon>
    </lineage>
</organism>
<proteinExistence type="predicted"/>
<sequence length="54" mass="6128">MTHQTADLIAFAKDKIELLEFSIKQTAYLDIREGLEKELELAKIALRVLELPTG</sequence>
<name>A0AAU7E333_9VIRU</name>